<reference evidence="3" key="1">
    <citation type="submission" date="2016-11" db="UniProtKB">
        <authorList>
            <consortium name="WormBaseParasite"/>
        </authorList>
    </citation>
    <scope>IDENTIFICATION</scope>
</reference>
<dbReference type="WBParaSite" id="BXY_1297000.1">
    <property type="protein sequence ID" value="BXY_1297000.1"/>
    <property type="gene ID" value="BXY_1297000"/>
</dbReference>
<accession>A0A1I7SIU7</accession>
<evidence type="ECO:0000313" key="2">
    <source>
        <dbReference type="Proteomes" id="UP000095284"/>
    </source>
</evidence>
<sequence length="191" mass="20996">MLRCSLLFAAVLTVCYGQGFDADLAVNEPAMGRFGENIGRDFGNGGFGEAGQSIGLVDADHSLGPMDFQPDFAVHDFTGFPAEPSMNSIDSSAGNSMGFPSQNPKDFSSSSMNNMNLELEGSFPNAEISFPKSVFDDIDIFNISQPNEWIAGLDKIDEEVKRTLELAAQEREKFDKGMKEEYNEFFKFIGR</sequence>
<evidence type="ECO:0000313" key="3">
    <source>
        <dbReference type="WBParaSite" id="BXY_1297000.1"/>
    </source>
</evidence>
<proteinExistence type="predicted"/>
<dbReference type="AlphaFoldDB" id="A0A1I7SIU7"/>
<protein>
    <submittedName>
        <fullName evidence="3">Secreted protein</fullName>
    </submittedName>
</protein>
<keyword evidence="1" id="KW-0732">Signal</keyword>
<organism evidence="2 3">
    <name type="scientific">Bursaphelenchus xylophilus</name>
    <name type="common">Pinewood nematode worm</name>
    <name type="synonym">Aphelenchoides xylophilus</name>
    <dbReference type="NCBI Taxonomy" id="6326"/>
    <lineage>
        <taxon>Eukaryota</taxon>
        <taxon>Metazoa</taxon>
        <taxon>Ecdysozoa</taxon>
        <taxon>Nematoda</taxon>
        <taxon>Chromadorea</taxon>
        <taxon>Rhabditida</taxon>
        <taxon>Tylenchina</taxon>
        <taxon>Tylenchomorpha</taxon>
        <taxon>Aphelenchoidea</taxon>
        <taxon>Aphelenchoididae</taxon>
        <taxon>Bursaphelenchus</taxon>
    </lineage>
</organism>
<name>A0A1I7SIU7_BURXY</name>
<feature type="chain" id="PRO_5009306180" evidence="1">
    <location>
        <begin position="18"/>
        <end position="191"/>
    </location>
</feature>
<feature type="signal peptide" evidence="1">
    <location>
        <begin position="1"/>
        <end position="17"/>
    </location>
</feature>
<dbReference type="Proteomes" id="UP000095284">
    <property type="component" value="Unplaced"/>
</dbReference>
<evidence type="ECO:0000256" key="1">
    <source>
        <dbReference type="SAM" id="SignalP"/>
    </source>
</evidence>